<proteinExistence type="predicted"/>
<sequence>MADINDNISIYENSGDSQEVIRSISPISSEPSITPRNNSLLGVFYAYPNPKLLMSYLFSFMLVLVIKPGLLCAILQIGAQYFWYTITGETDIQTYKPESENTSSDDNIPELNSIGWNLPFSPFW</sequence>
<evidence type="ECO:0000313" key="2">
    <source>
        <dbReference type="EMBL" id="PKB98921.1"/>
    </source>
</evidence>
<evidence type="ECO:0000313" key="3">
    <source>
        <dbReference type="Proteomes" id="UP000232722"/>
    </source>
</evidence>
<keyword evidence="1" id="KW-0812">Transmembrane</keyword>
<comment type="caution">
    <text evidence="2">The sequence shown here is derived from an EMBL/GenBank/DDBJ whole genome shotgun (WGS) entry which is preliminary data.</text>
</comment>
<accession>A0A2N0NWI8</accession>
<protein>
    <submittedName>
        <fullName evidence="2">Uncharacterized protein</fullName>
    </submittedName>
</protein>
<dbReference type="VEuPathDB" id="FungiDB:RhiirA1_486257"/>
<feature type="transmembrane region" description="Helical" evidence="1">
    <location>
        <begin position="53"/>
        <end position="75"/>
    </location>
</feature>
<name>A0A2N0NWI8_9GLOM</name>
<dbReference type="Proteomes" id="UP000232722">
    <property type="component" value="Unassembled WGS sequence"/>
</dbReference>
<reference evidence="2 3" key="1">
    <citation type="submission" date="2016-04" db="EMBL/GenBank/DDBJ databases">
        <title>Genome analyses suggest a sexual origin of heterokaryosis in a supposedly ancient asexual fungus.</title>
        <authorList>
            <person name="Ropars J."/>
            <person name="Sedzielewska K."/>
            <person name="Noel J."/>
            <person name="Charron P."/>
            <person name="Farinelli L."/>
            <person name="Marton T."/>
            <person name="Kruger M."/>
            <person name="Pelin A."/>
            <person name="Brachmann A."/>
            <person name="Corradi N."/>
        </authorList>
    </citation>
    <scope>NUCLEOTIDE SEQUENCE [LARGE SCALE GENOMIC DNA]</scope>
    <source>
        <strain evidence="2 3">A5</strain>
    </source>
</reference>
<reference evidence="2 3" key="2">
    <citation type="submission" date="2017-09" db="EMBL/GenBank/DDBJ databases">
        <title>Extensive intraspecific genome diversity in a model arbuscular mycorrhizal fungus.</title>
        <authorList>
            <person name="Chen E.C."/>
            <person name="Morin E."/>
            <person name="Beaudet D."/>
            <person name="Noel J."/>
            <person name="Ndikumana S."/>
            <person name="Charron P."/>
            <person name="St-Onge C."/>
            <person name="Giorgi J."/>
            <person name="Grigoriev I.V."/>
            <person name="Roux C."/>
            <person name="Martin F.M."/>
            <person name="Corradi N."/>
        </authorList>
    </citation>
    <scope>NUCLEOTIDE SEQUENCE [LARGE SCALE GENOMIC DNA]</scope>
    <source>
        <strain evidence="2 3">A5</strain>
    </source>
</reference>
<evidence type="ECO:0000256" key="1">
    <source>
        <dbReference type="SAM" id="Phobius"/>
    </source>
</evidence>
<gene>
    <name evidence="2" type="ORF">RhiirA5_430582</name>
</gene>
<keyword evidence="1" id="KW-1133">Transmembrane helix</keyword>
<keyword evidence="1" id="KW-0472">Membrane</keyword>
<dbReference type="EMBL" id="LLXJ01002414">
    <property type="protein sequence ID" value="PKB98921.1"/>
    <property type="molecule type" value="Genomic_DNA"/>
</dbReference>
<dbReference type="AlphaFoldDB" id="A0A2N0NWI8"/>
<organism evidence="2 3">
    <name type="scientific">Rhizophagus irregularis</name>
    <dbReference type="NCBI Taxonomy" id="588596"/>
    <lineage>
        <taxon>Eukaryota</taxon>
        <taxon>Fungi</taxon>
        <taxon>Fungi incertae sedis</taxon>
        <taxon>Mucoromycota</taxon>
        <taxon>Glomeromycotina</taxon>
        <taxon>Glomeromycetes</taxon>
        <taxon>Glomerales</taxon>
        <taxon>Glomeraceae</taxon>
        <taxon>Rhizophagus</taxon>
    </lineage>
</organism>